<sequence>MKPLTIFLSSFAVIVHSCSHNEELDSAIHDNATCVKYLAVGRGDRFQNSVPRGIGSTSNFQAQSLLSVTEIESALRGLQKAYPDKMKLSTSGIKTHQGRDIHVVSLGSRRPRAFIVSGIHGRDRGGPDNVVYFIADLLWADRNNASLWYESREYSVEQVRRVLDAGIVVMPSANPDGLNHDQKTGSCWRKNRRPATTSKEIGVDINANFKVFWDFERIFHQNTTKISLSRDPRRQNYVGPGPMSEPETQSIYKVFRELDSLTWYLDVHSVRGEVLYSWGDDATQVHDPRMNFLNASFHHQRGLLDDSYGEYLDPEDYTLQKSAAERIVSAMNTVGDSAFYKASEASSLYPSPGSADEAMAGYYGGNCGAHRINALRLDFGAEVDTLVCQEFFYPDAYKYRQNLLQSSVGLMEFGLNAGEGGEKVFRCEG</sequence>
<evidence type="ECO:0000256" key="8">
    <source>
        <dbReference type="SAM" id="MobiDB-lite"/>
    </source>
</evidence>
<feature type="chain" id="PRO_5012428706" description="Peptidase M14 domain-containing protein" evidence="9">
    <location>
        <begin position="18"/>
        <end position="429"/>
    </location>
</feature>
<dbReference type="PANTHER" id="PTHR11705">
    <property type="entry name" value="PROTEASE FAMILY M14 CARBOXYPEPTIDASE A,B"/>
    <property type="match status" value="1"/>
</dbReference>
<dbReference type="GO" id="GO:0008270">
    <property type="term" value="F:zinc ion binding"/>
    <property type="evidence" value="ECO:0007669"/>
    <property type="project" value="InterPro"/>
</dbReference>
<evidence type="ECO:0000256" key="2">
    <source>
        <dbReference type="ARBA" id="ARBA00005988"/>
    </source>
</evidence>
<dbReference type="PROSITE" id="PS52035">
    <property type="entry name" value="PEPTIDASE_M14"/>
    <property type="match status" value="1"/>
</dbReference>
<evidence type="ECO:0000256" key="1">
    <source>
        <dbReference type="ARBA" id="ARBA00001947"/>
    </source>
</evidence>
<keyword evidence="4" id="KW-0378">Hydrolase</keyword>
<keyword evidence="5" id="KW-0862">Zinc</keyword>
<dbReference type="PANTHER" id="PTHR11705:SF143">
    <property type="entry name" value="SLL0236 PROTEIN"/>
    <property type="match status" value="1"/>
</dbReference>
<comment type="similarity">
    <text evidence="2 7">Belongs to the peptidase M14 family.</text>
</comment>
<evidence type="ECO:0000313" key="12">
    <source>
        <dbReference type="Proteomes" id="UP000226431"/>
    </source>
</evidence>
<evidence type="ECO:0000259" key="10">
    <source>
        <dbReference type="PROSITE" id="PS52035"/>
    </source>
</evidence>
<proteinExistence type="inferred from homology"/>
<evidence type="ECO:0000256" key="5">
    <source>
        <dbReference type="ARBA" id="ARBA00022833"/>
    </source>
</evidence>
<accession>A0A2C5YKU2</accession>
<dbReference type="AlphaFoldDB" id="A0A2C5YKU2"/>
<dbReference type="EMBL" id="NJES01001117">
    <property type="protein sequence ID" value="PHH67902.1"/>
    <property type="molecule type" value="Genomic_DNA"/>
</dbReference>
<feature type="signal peptide" evidence="9">
    <location>
        <begin position="1"/>
        <end position="17"/>
    </location>
</feature>
<comment type="caution">
    <text evidence="7">Lacks conserved residue(s) required for the propagation of feature annotation.</text>
</comment>
<dbReference type="GO" id="GO:0004181">
    <property type="term" value="F:metallocarboxypeptidase activity"/>
    <property type="evidence" value="ECO:0007669"/>
    <property type="project" value="InterPro"/>
</dbReference>
<name>A0A2C5YKU2_9HYPO</name>
<feature type="domain" description="Peptidase M14" evidence="10">
    <location>
        <begin position="64"/>
        <end position="417"/>
    </location>
</feature>
<evidence type="ECO:0000313" key="11">
    <source>
        <dbReference type="EMBL" id="PHH67902.1"/>
    </source>
</evidence>
<protein>
    <recommendedName>
        <fullName evidence="10">Peptidase M14 domain-containing protein</fullName>
    </recommendedName>
</protein>
<dbReference type="SMART" id="SM00631">
    <property type="entry name" value="Zn_pept"/>
    <property type="match status" value="1"/>
</dbReference>
<dbReference type="Proteomes" id="UP000226431">
    <property type="component" value="Unassembled WGS sequence"/>
</dbReference>
<reference evidence="11 12" key="1">
    <citation type="submission" date="2017-06" db="EMBL/GenBank/DDBJ databases">
        <title>Ant-infecting Ophiocordyceps genomes reveal a high diversity of potential behavioral manipulation genes and a possible major role for enterotoxins.</title>
        <authorList>
            <person name="De Bekker C."/>
            <person name="Evans H.C."/>
            <person name="Brachmann A."/>
            <person name="Hughes D.P."/>
        </authorList>
    </citation>
    <scope>NUCLEOTIDE SEQUENCE [LARGE SCALE GENOMIC DNA]</scope>
    <source>
        <strain evidence="11 12">Map16</strain>
    </source>
</reference>
<evidence type="ECO:0000256" key="4">
    <source>
        <dbReference type="ARBA" id="ARBA00022801"/>
    </source>
</evidence>
<keyword evidence="12" id="KW-1185">Reference proteome</keyword>
<keyword evidence="6" id="KW-0482">Metalloprotease</keyword>
<dbReference type="Pfam" id="PF00246">
    <property type="entry name" value="Peptidase_M14"/>
    <property type="match status" value="1"/>
</dbReference>
<comment type="cofactor">
    <cofactor evidence="1">
        <name>Zn(2+)</name>
        <dbReference type="ChEBI" id="CHEBI:29105"/>
    </cofactor>
</comment>
<dbReference type="OrthoDB" id="3626597at2759"/>
<evidence type="ECO:0000256" key="3">
    <source>
        <dbReference type="ARBA" id="ARBA00022670"/>
    </source>
</evidence>
<keyword evidence="9" id="KW-0732">Signal</keyword>
<dbReference type="SUPFAM" id="SSF53187">
    <property type="entry name" value="Zn-dependent exopeptidases"/>
    <property type="match status" value="1"/>
</dbReference>
<dbReference type="Gene3D" id="3.40.630.10">
    <property type="entry name" value="Zn peptidases"/>
    <property type="match status" value="1"/>
</dbReference>
<keyword evidence="3" id="KW-0645">Protease</keyword>
<gene>
    <name evidence="11" type="ORF">CDD80_420</name>
</gene>
<comment type="caution">
    <text evidence="11">The sequence shown here is derived from an EMBL/GenBank/DDBJ whole genome shotgun (WGS) entry which is preliminary data.</text>
</comment>
<evidence type="ECO:0000256" key="6">
    <source>
        <dbReference type="ARBA" id="ARBA00023049"/>
    </source>
</evidence>
<dbReference type="InterPro" id="IPR000834">
    <property type="entry name" value="Peptidase_M14"/>
</dbReference>
<dbReference type="STRING" id="2004952.A0A2C5YKU2"/>
<feature type="region of interest" description="Disordered" evidence="8">
    <location>
        <begin position="174"/>
        <end position="193"/>
    </location>
</feature>
<evidence type="ECO:0000256" key="9">
    <source>
        <dbReference type="SAM" id="SignalP"/>
    </source>
</evidence>
<organism evidence="11 12">
    <name type="scientific">Ophiocordyceps camponoti-rufipedis</name>
    <dbReference type="NCBI Taxonomy" id="2004952"/>
    <lineage>
        <taxon>Eukaryota</taxon>
        <taxon>Fungi</taxon>
        <taxon>Dikarya</taxon>
        <taxon>Ascomycota</taxon>
        <taxon>Pezizomycotina</taxon>
        <taxon>Sordariomycetes</taxon>
        <taxon>Hypocreomycetidae</taxon>
        <taxon>Hypocreales</taxon>
        <taxon>Ophiocordycipitaceae</taxon>
        <taxon>Ophiocordyceps</taxon>
    </lineage>
</organism>
<evidence type="ECO:0000256" key="7">
    <source>
        <dbReference type="PROSITE-ProRule" id="PRU01379"/>
    </source>
</evidence>
<dbReference type="GO" id="GO:0006508">
    <property type="term" value="P:proteolysis"/>
    <property type="evidence" value="ECO:0007669"/>
    <property type="project" value="UniProtKB-KW"/>
</dbReference>